<proteinExistence type="predicted"/>
<dbReference type="RefSeq" id="WP_120722507.1">
    <property type="nucleotide sequence ID" value="NZ_CP032698.1"/>
</dbReference>
<dbReference type="Pfam" id="PF04149">
    <property type="entry name" value="DUF397"/>
    <property type="match status" value="2"/>
</dbReference>
<dbReference type="EMBL" id="CP032698">
    <property type="protein sequence ID" value="AYG81826.1"/>
    <property type="molecule type" value="Genomic_DNA"/>
</dbReference>
<feature type="domain" description="DUF397" evidence="2">
    <location>
        <begin position="37"/>
        <end position="91"/>
    </location>
</feature>
<organism evidence="3 4">
    <name type="scientific">Streptomyces hundungensis</name>
    <dbReference type="NCBI Taxonomy" id="1077946"/>
    <lineage>
        <taxon>Bacteria</taxon>
        <taxon>Bacillati</taxon>
        <taxon>Actinomycetota</taxon>
        <taxon>Actinomycetes</taxon>
        <taxon>Kitasatosporales</taxon>
        <taxon>Streptomycetaceae</taxon>
        <taxon>Streptomyces</taxon>
    </lineage>
</organism>
<evidence type="ECO:0000259" key="2">
    <source>
        <dbReference type="Pfam" id="PF04149"/>
    </source>
</evidence>
<dbReference type="Proteomes" id="UP000271554">
    <property type="component" value="Chromosome"/>
</dbReference>
<dbReference type="OrthoDB" id="4570646at2"/>
<dbReference type="KEGG" id="shun:DWB77_03993"/>
<gene>
    <name evidence="3" type="ORF">DWB77_03993</name>
</gene>
<keyword evidence="4" id="KW-1185">Reference proteome</keyword>
<evidence type="ECO:0000313" key="3">
    <source>
        <dbReference type="EMBL" id="AYG81826.1"/>
    </source>
</evidence>
<reference evidence="3 4" key="1">
    <citation type="submission" date="2018-10" db="EMBL/GenBank/DDBJ databases">
        <title>Relationship between Morphology and Antimicrobial Activity in Streptomyces.</title>
        <authorList>
            <person name="Kang H.J."/>
            <person name="Kim S.B."/>
        </authorList>
    </citation>
    <scope>NUCLEOTIDE SEQUENCE [LARGE SCALE GENOMIC DNA]</scope>
    <source>
        <strain evidence="3 4">BH38</strain>
    </source>
</reference>
<dbReference type="InterPro" id="IPR007278">
    <property type="entry name" value="DUF397"/>
</dbReference>
<dbReference type="AlphaFoldDB" id="A0A387HD96"/>
<protein>
    <recommendedName>
        <fullName evidence="2">DUF397 domain-containing protein</fullName>
    </recommendedName>
</protein>
<evidence type="ECO:0000313" key="4">
    <source>
        <dbReference type="Proteomes" id="UP000271554"/>
    </source>
</evidence>
<feature type="domain" description="DUF397" evidence="2">
    <location>
        <begin position="11"/>
        <end position="30"/>
    </location>
</feature>
<sequence length="97" mass="9874">MVGAAPDLSAARWRKSSYSNGDGGDCVEVAEGFLGAARWRKSTYSNGDGGNCVEVADNLPGVVPVRDSKAPNGPALIIAAGAWVPFVEAVKAAGLRG</sequence>
<feature type="region of interest" description="Disordered" evidence="1">
    <location>
        <begin position="1"/>
        <end position="22"/>
    </location>
</feature>
<accession>A0A387HD96</accession>
<name>A0A387HD96_9ACTN</name>
<evidence type="ECO:0000256" key="1">
    <source>
        <dbReference type="SAM" id="MobiDB-lite"/>
    </source>
</evidence>